<gene>
    <name evidence="1" type="ORF">DLD82_09670</name>
</gene>
<organism evidence="1 2">
    <name type="scientific">Methanospirillum stamsii</name>
    <dbReference type="NCBI Taxonomy" id="1277351"/>
    <lineage>
        <taxon>Archaea</taxon>
        <taxon>Methanobacteriati</taxon>
        <taxon>Methanobacteriota</taxon>
        <taxon>Stenosarchaea group</taxon>
        <taxon>Methanomicrobia</taxon>
        <taxon>Methanomicrobiales</taxon>
        <taxon>Methanospirillaceae</taxon>
        <taxon>Methanospirillum</taxon>
    </lineage>
</organism>
<sequence length="64" mass="7265">MDVILVSEYFSSIPFISRMTDVLLNVPFRIHVDYICYTPEEFSRLSETSAIVKEALEGPVIALV</sequence>
<comment type="caution">
    <text evidence="1">The sequence shown here is derived from an EMBL/GenBank/DDBJ whole genome shotgun (WGS) entry which is preliminary data.</text>
</comment>
<proteinExistence type="predicted"/>
<accession>A0A2V2N4Q7</accession>
<evidence type="ECO:0000313" key="2">
    <source>
        <dbReference type="Proteomes" id="UP000245934"/>
    </source>
</evidence>
<dbReference type="AlphaFoldDB" id="A0A2V2N4Q7"/>
<keyword evidence="2" id="KW-1185">Reference proteome</keyword>
<evidence type="ECO:0000313" key="1">
    <source>
        <dbReference type="EMBL" id="PWR73505.1"/>
    </source>
</evidence>
<reference evidence="1 2" key="1">
    <citation type="submission" date="2018-05" db="EMBL/GenBank/DDBJ databases">
        <title>Draft genome of Methanospirillum stamsii Pt1.</title>
        <authorList>
            <person name="Dueholm M.S."/>
            <person name="Nielsen P.H."/>
            <person name="Bakmann L.F."/>
            <person name="Otzen D.E."/>
        </authorList>
    </citation>
    <scope>NUCLEOTIDE SEQUENCE [LARGE SCALE GENOMIC DNA]</scope>
    <source>
        <strain evidence="1 2">Pt1</strain>
    </source>
</reference>
<protein>
    <submittedName>
        <fullName evidence="1">Uncharacterized protein</fullName>
    </submittedName>
</protein>
<name>A0A2V2N4Q7_9EURY</name>
<dbReference type="EMBL" id="QGMZ01000018">
    <property type="protein sequence ID" value="PWR73505.1"/>
    <property type="molecule type" value="Genomic_DNA"/>
</dbReference>
<dbReference type="Proteomes" id="UP000245934">
    <property type="component" value="Unassembled WGS sequence"/>
</dbReference>